<proteinExistence type="predicted"/>
<gene>
    <name evidence="1" type="primary">ORF19</name>
</gene>
<dbReference type="InterPro" id="IPR021226">
    <property type="entry name" value="Phage_gene29"/>
</dbReference>
<reference evidence="1 2" key="2">
    <citation type="journal article" date="1994" name="Acta Virol.">
        <title>Characterization and sequence analysis of the F2 promoter from corynephage BFK20.</title>
        <authorList>
            <person name="Koptides M."/>
            <person name="Ugorcakova J."/>
            <person name="Baloghova E."/>
            <person name="Bukovska G."/>
            <person name="Timko J."/>
        </authorList>
    </citation>
    <scope>NUCLEOTIDE SEQUENCE [LARGE SCALE GENOMIC DNA]</scope>
</reference>
<organism evidence="1 2">
    <name type="scientific">Corynebacterium phage BFK20</name>
    <dbReference type="NCBI Taxonomy" id="28358"/>
    <lineage>
        <taxon>Viruses</taxon>
        <taxon>Duplodnaviria</taxon>
        <taxon>Heunggongvirae</taxon>
        <taxon>Uroviricota</taxon>
        <taxon>Caudoviricetes</taxon>
        <taxon>Sasvirus</taxon>
        <taxon>Sasvirus BFK20</taxon>
    </lineage>
</organism>
<protein>
    <submittedName>
        <fullName evidence="1">Gp19</fullName>
    </submittedName>
</protein>
<reference evidence="1 2" key="3">
    <citation type="journal article" date="2006" name="Virology">
        <title>Complete nucleotide sequence and genome analysis of bacteriophage BFK20--a lytic phage of the industrial producer Brevibacterium flavum.</title>
        <authorList>
            <person name="Bukovska G."/>
            <person name="Klucar L."/>
            <person name="Vlcek C."/>
            <person name="Adamovic J."/>
            <person name="Turna J."/>
            <person name="Timko J."/>
        </authorList>
    </citation>
    <scope>NUCLEOTIDE SEQUENCE [LARGE SCALE GENOMIC DNA]</scope>
</reference>
<sequence length="127" mass="13621">MTDIYPYPVDNQDDVDPMAWLFFNTPGAPKDTLEVANARCAHLRALGVDLTPEVTEPSTLKYDALGGTGAPWEHGRWIPVDQPRVEVTVTAPSTDITAMSEAERAELRAALDLADIASQAGGGTNGR</sequence>
<dbReference type="Pfam" id="PF10910">
    <property type="entry name" value="Phage_gene29"/>
    <property type="match status" value="1"/>
</dbReference>
<dbReference type="KEGG" id="vg:5580349"/>
<evidence type="ECO:0000313" key="2">
    <source>
        <dbReference type="Proteomes" id="UP000001531"/>
    </source>
</evidence>
<dbReference type="EMBL" id="AJ278322">
    <property type="protein sequence ID" value="CAB93925.2"/>
    <property type="molecule type" value="Genomic_DNA"/>
</dbReference>
<keyword evidence="2" id="KW-1185">Reference proteome</keyword>
<name>Q9MBI5_9CAUD</name>
<dbReference type="Proteomes" id="UP000001531">
    <property type="component" value="Segment"/>
</dbReference>
<dbReference type="GeneID" id="5580349"/>
<dbReference type="RefSeq" id="YP_001456749.1">
    <property type="nucleotide sequence ID" value="NC_009799.3"/>
</dbReference>
<accession>Q9MBI5</accession>
<reference evidence="1 2" key="1">
    <citation type="journal article" date="1992" name="J. Gen. Microbiol.">
        <title>Characterization of bacteriophage BFK20 from Brevibacterium flavum.</title>
        <authorList>
            <person name="Koptides M."/>
            <person name="Barak I."/>
            <person name="Sisova M."/>
            <person name="Baloghova E."/>
            <person name="Ugorcakova J."/>
        </authorList>
    </citation>
    <scope>NUCLEOTIDE SEQUENCE [LARGE SCALE GENOMIC DNA]</scope>
</reference>
<reference evidence="1 2" key="4">
    <citation type="journal article" date="2007" name="Virology">
        <title>Transcriptional profiling of bacteriophage BFK20: coexpression interrogated by "guilt-by-association" algorithm.</title>
        <authorList>
            <person name="Majtan T."/>
            <person name="Halgasova N."/>
            <person name="Bukovska G."/>
            <person name="Timko J."/>
        </authorList>
    </citation>
    <scope>NUCLEOTIDE SEQUENCE [LARGE SCALE GENOMIC DNA]</scope>
</reference>
<evidence type="ECO:0000313" key="1">
    <source>
        <dbReference type="EMBL" id="CAB93925.2"/>
    </source>
</evidence>